<reference evidence="2 3" key="1">
    <citation type="submission" date="2016-08" db="EMBL/GenBank/DDBJ databases">
        <title>Hymenobacter coccineus sp. nov., Hymenobacter lapidarius sp. nov. and Hymenobacter glacialis sp. nov., isolated from Antarctic soil.</title>
        <authorList>
            <person name="Sedlacek I."/>
            <person name="Kralova S."/>
            <person name="Kyrova K."/>
            <person name="Maslanova I."/>
            <person name="Stankova E."/>
            <person name="Vrbovska V."/>
            <person name="Nemec M."/>
            <person name="Bartak M."/>
            <person name="Svec P."/>
            <person name="Busse H.-J."/>
            <person name="Pantucek R."/>
        </authorList>
    </citation>
    <scope>NUCLEOTIDE SEQUENCE [LARGE SCALE GENOMIC DNA]</scope>
    <source>
        <strain evidence="2 3">CCM 8643</strain>
    </source>
</reference>
<organism evidence="2 3">
    <name type="scientific">Hymenobacter lapidarius</name>
    <dbReference type="NCBI Taxonomy" id="1908237"/>
    <lineage>
        <taxon>Bacteria</taxon>
        <taxon>Pseudomonadati</taxon>
        <taxon>Bacteroidota</taxon>
        <taxon>Cytophagia</taxon>
        <taxon>Cytophagales</taxon>
        <taxon>Hymenobacteraceae</taxon>
        <taxon>Hymenobacter</taxon>
    </lineage>
</organism>
<dbReference type="RefSeq" id="WP_070729027.1">
    <property type="nucleotide sequence ID" value="NZ_MDZB01000123.1"/>
</dbReference>
<evidence type="ECO:0000313" key="2">
    <source>
        <dbReference type="EMBL" id="OGX84124.1"/>
    </source>
</evidence>
<comment type="caution">
    <text evidence="2">The sequence shown here is derived from an EMBL/GenBank/DDBJ whole genome shotgun (WGS) entry which is preliminary data.</text>
</comment>
<keyword evidence="3" id="KW-1185">Reference proteome</keyword>
<feature type="signal peptide" evidence="1">
    <location>
        <begin position="1"/>
        <end position="35"/>
    </location>
</feature>
<protein>
    <submittedName>
        <fullName evidence="2">Uncharacterized protein</fullName>
    </submittedName>
</protein>
<evidence type="ECO:0000313" key="3">
    <source>
        <dbReference type="Proteomes" id="UP000176294"/>
    </source>
</evidence>
<evidence type="ECO:0000256" key="1">
    <source>
        <dbReference type="SAM" id="SignalP"/>
    </source>
</evidence>
<dbReference type="AlphaFoldDB" id="A0A1G1SZS4"/>
<accession>A0A1G1SZS4</accession>
<dbReference type="STRING" id="1908237.BEN47_16740"/>
<keyword evidence="1" id="KW-0732">Signal</keyword>
<dbReference type="EMBL" id="MDZB01000123">
    <property type="protein sequence ID" value="OGX84124.1"/>
    <property type="molecule type" value="Genomic_DNA"/>
</dbReference>
<dbReference type="Proteomes" id="UP000176294">
    <property type="component" value="Unassembled WGS sequence"/>
</dbReference>
<proteinExistence type="predicted"/>
<dbReference type="PROSITE" id="PS51257">
    <property type="entry name" value="PROKAR_LIPOPROTEIN"/>
    <property type="match status" value="1"/>
</dbReference>
<name>A0A1G1SZS4_9BACT</name>
<feature type="chain" id="PRO_5009578685" evidence="1">
    <location>
        <begin position="36"/>
        <end position="68"/>
    </location>
</feature>
<gene>
    <name evidence="2" type="ORF">BEN47_16740</name>
</gene>
<sequence>MKAKAPYFRAKTTGRTSLLAALSLLAASCARPETAAVVPPAAPAANWDTPPVLASQADSDSVNAAFRF</sequence>